<dbReference type="PANTHER" id="PTHR42760">
    <property type="entry name" value="SHORT-CHAIN DEHYDROGENASES/REDUCTASES FAMILY MEMBER"/>
    <property type="match status" value="1"/>
</dbReference>
<keyword evidence="2" id="KW-0560">Oxidoreductase</keyword>
<dbReference type="RefSeq" id="WP_019510948.1">
    <property type="nucleotide sequence ID" value="NC_023036.2"/>
</dbReference>
<dbReference type="InterPro" id="IPR057326">
    <property type="entry name" value="KR_dom"/>
</dbReference>
<dbReference type="PRINTS" id="PR00080">
    <property type="entry name" value="SDRFAMILY"/>
</dbReference>
<dbReference type="InterPro" id="IPR002347">
    <property type="entry name" value="SDR_fam"/>
</dbReference>
<dbReference type="Pfam" id="PF00106">
    <property type="entry name" value="adh_short"/>
    <property type="match status" value="1"/>
</dbReference>
<evidence type="ECO:0000256" key="3">
    <source>
        <dbReference type="RuleBase" id="RU000363"/>
    </source>
</evidence>
<dbReference type="Gene3D" id="3.40.50.720">
    <property type="entry name" value="NAD(P)-binding Rossmann-like Domain"/>
    <property type="match status" value="1"/>
</dbReference>
<dbReference type="Proteomes" id="UP000018763">
    <property type="component" value="Chromosome"/>
</dbReference>
<organism evidence="6 7">
    <name type="scientific">Mycolicibacterium neoaurum VKM Ac-1815D</name>
    <dbReference type="NCBI Taxonomy" id="700508"/>
    <lineage>
        <taxon>Bacteria</taxon>
        <taxon>Bacillati</taxon>
        <taxon>Actinomycetota</taxon>
        <taxon>Actinomycetes</taxon>
        <taxon>Mycobacteriales</taxon>
        <taxon>Mycobacteriaceae</taxon>
        <taxon>Mycolicibacterium</taxon>
    </lineage>
</organism>
<evidence type="ECO:0000256" key="4">
    <source>
        <dbReference type="SAM" id="MobiDB-lite"/>
    </source>
</evidence>
<evidence type="ECO:0000256" key="2">
    <source>
        <dbReference type="ARBA" id="ARBA00023002"/>
    </source>
</evidence>
<name>V5XDV0_MYCNE</name>
<feature type="region of interest" description="Disordered" evidence="4">
    <location>
        <begin position="160"/>
        <end position="181"/>
    </location>
</feature>
<sequence length="199" mass="20898">MNRLAGKIALVTGAAQGIGRSVAEQFAAQGATVYATDLTTGQPPSGSQAMTLDVTDPDQWAQVVDTITRQSGTIDILVNNAGVIAYADIATVTDAEWERVLAVDQTGVMLGMRAVIPGMKQRGGSIINLSSAWGVVGGSGVAAYQAAKGAVRSVSNRRCSRWPSATSTPSPPGISPGRTLPMRLPPITVRRTYMRQRCR</sequence>
<dbReference type="EMBL" id="CP006936">
    <property type="protein sequence ID" value="AHC25876.1"/>
    <property type="molecule type" value="Genomic_DNA"/>
</dbReference>
<protein>
    <submittedName>
        <fullName evidence="6">Short-chain dehydrogenase</fullName>
    </submittedName>
</protein>
<feature type="domain" description="Ketoreductase" evidence="5">
    <location>
        <begin position="7"/>
        <end position="177"/>
    </location>
</feature>
<evidence type="ECO:0000256" key="1">
    <source>
        <dbReference type="ARBA" id="ARBA00006484"/>
    </source>
</evidence>
<accession>V5XDV0</accession>
<proteinExistence type="inferred from homology"/>
<evidence type="ECO:0000313" key="6">
    <source>
        <dbReference type="EMBL" id="AHC25876.1"/>
    </source>
</evidence>
<reference evidence="6 7" key="1">
    <citation type="journal article" date="2014" name="Genome Announc.">
        <title>Complete Genome Sequence of Sterol-Transforming Mycobacterium neoaurum Strain VKM Ac-1815D.</title>
        <authorList>
            <person name="Shtratnikova V.Y."/>
            <person name="Bragin E.Y."/>
            <person name="Dovbnya D.V."/>
            <person name="Pekov Y.A."/>
            <person name="Schelkunov M.I."/>
            <person name="Strizhov N."/>
            <person name="Ivashina T.V."/>
            <person name="Ashapkin V.V."/>
            <person name="Donova M.V."/>
        </authorList>
    </citation>
    <scope>NUCLEOTIDE SEQUENCE [LARGE SCALE GENOMIC DNA]</scope>
    <source>
        <strain evidence="6 7">VKM Ac-1815D</strain>
    </source>
</reference>
<dbReference type="PANTHER" id="PTHR42760:SF133">
    <property type="entry name" value="3-OXOACYL-[ACYL-CARRIER-PROTEIN] REDUCTASE"/>
    <property type="match status" value="1"/>
</dbReference>
<evidence type="ECO:0000259" key="5">
    <source>
        <dbReference type="SMART" id="SM00822"/>
    </source>
</evidence>
<evidence type="ECO:0000313" key="7">
    <source>
        <dbReference type="Proteomes" id="UP000018763"/>
    </source>
</evidence>
<dbReference type="PRINTS" id="PR00081">
    <property type="entry name" value="GDHRDH"/>
</dbReference>
<keyword evidence="7" id="KW-1185">Reference proteome</keyword>
<dbReference type="GeneID" id="93339547"/>
<dbReference type="SMART" id="SM00822">
    <property type="entry name" value="PKS_KR"/>
    <property type="match status" value="1"/>
</dbReference>
<gene>
    <name evidence="6" type="ORF">D174_15330</name>
</gene>
<dbReference type="GO" id="GO:0016616">
    <property type="term" value="F:oxidoreductase activity, acting on the CH-OH group of donors, NAD or NADP as acceptor"/>
    <property type="evidence" value="ECO:0007669"/>
    <property type="project" value="TreeGrafter"/>
</dbReference>
<dbReference type="InterPro" id="IPR036291">
    <property type="entry name" value="NAD(P)-bd_dom_sf"/>
</dbReference>
<dbReference type="SUPFAM" id="SSF51735">
    <property type="entry name" value="NAD(P)-binding Rossmann-fold domains"/>
    <property type="match status" value="1"/>
</dbReference>
<dbReference type="AlphaFoldDB" id="V5XDV0"/>
<comment type="similarity">
    <text evidence="1 3">Belongs to the short-chain dehydrogenases/reductases (SDR) family.</text>
</comment>